<dbReference type="PANTHER" id="PTHR23288:SF9">
    <property type="entry name" value="RNA POLYMERASE II ELONGATION FACTOR ELL"/>
    <property type="match status" value="1"/>
</dbReference>
<dbReference type="GO" id="GO:0042795">
    <property type="term" value="P:snRNA transcription by RNA polymerase II"/>
    <property type="evidence" value="ECO:0007669"/>
    <property type="project" value="TreeGrafter"/>
</dbReference>
<dbReference type="GO" id="GO:0006368">
    <property type="term" value="P:transcription elongation by RNA polymerase II"/>
    <property type="evidence" value="ECO:0007669"/>
    <property type="project" value="InterPro"/>
</dbReference>
<proteinExistence type="predicted"/>
<dbReference type="GO" id="GO:0032968">
    <property type="term" value="P:positive regulation of transcription elongation by RNA polymerase II"/>
    <property type="evidence" value="ECO:0007669"/>
    <property type="project" value="TreeGrafter"/>
</dbReference>
<reference evidence="2 3" key="1">
    <citation type="submission" date="2016-06" db="EMBL/GenBank/DDBJ databases">
        <title>The Draft Genome Sequence and Annotation of the Desert Woodrat Neotoma lepida.</title>
        <authorList>
            <person name="Campbell M."/>
            <person name="Oakeson K.F."/>
            <person name="Yandell M."/>
            <person name="Halpert J.R."/>
            <person name="Dearing D."/>
        </authorList>
    </citation>
    <scope>NUCLEOTIDE SEQUENCE [LARGE SCALE GENOMIC DNA]</scope>
    <source>
        <strain evidence="2">417</strain>
        <tissue evidence="2">Liver</tissue>
    </source>
</reference>
<dbReference type="GO" id="GO:0008023">
    <property type="term" value="C:transcription elongation factor complex"/>
    <property type="evidence" value="ECO:0007669"/>
    <property type="project" value="InterPro"/>
</dbReference>
<dbReference type="GO" id="GO:0000987">
    <property type="term" value="F:cis-regulatory region sequence-specific DNA binding"/>
    <property type="evidence" value="ECO:0007669"/>
    <property type="project" value="TreeGrafter"/>
</dbReference>
<keyword evidence="3" id="KW-1185">Reference proteome</keyword>
<feature type="domain" description="RNA polymerase II elongation factor ELL N-terminal" evidence="1">
    <location>
        <begin position="6"/>
        <end position="48"/>
    </location>
</feature>
<protein>
    <recommendedName>
        <fullName evidence="1">RNA polymerase II elongation factor ELL N-terminal domain-containing protein</fullName>
    </recommendedName>
</protein>
<dbReference type="InterPro" id="IPR019464">
    <property type="entry name" value="ELL_N"/>
</dbReference>
<gene>
    <name evidence="2" type="ORF">A6R68_06753</name>
</gene>
<dbReference type="PANTHER" id="PTHR23288">
    <property type="entry name" value="OCCLUDIN AND RNA POLYMERASE II ELONGATION FACTOR ELL"/>
    <property type="match status" value="1"/>
</dbReference>
<dbReference type="InterPro" id="IPR031176">
    <property type="entry name" value="ELL/occludin"/>
</dbReference>
<evidence type="ECO:0000259" key="1">
    <source>
        <dbReference type="Pfam" id="PF10390"/>
    </source>
</evidence>
<evidence type="ECO:0000313" key="3">
    <source>
        <dbReference type="Proteomes" id="UP000092124"/>
    </source>
</evidence>
<dbReference type="EMBL" id="LZPO01097151">
    <property type="protein sequence ID" value="OBS64698.1"/>
    <property type="molecule type" value="Genomic_DNA"/>
</dbReference>
<name>A0A1A6GEM6_NEOLE</name>
<dbReference type="STRING" id="56216.A0A1A6GEM6"/>
<dbReference type="AlphaFoldDB" id="A0A1A6GEM6"/>
<accession>A0A1A6GEM6</accession>
<dbReference type="Pfam" id="PF10390">
    <property type="entry name" value="ELL"/>
    <property type="match status" value="1"/>
</dbReference>
<dbReference type="OrthoDB" id="6284217at2759"/>
<sequence length="152" mass="16104">MAALQEARSYGLSCGRVSDGSRVSVFHVKLTDSALKAFESYRAHQAFSQRTGASGQSASVCRADSVTEGPAHLTGMSVLECDRITSSCALLAMCHPSHSALSGSSVQFSARKVRPHPYGTGVSRACLLGGGMTAILKSWLFLPMLDKWPPCP</sequence>
<dbReference type="Proteomes" id="UP000092124">
    <property type="component" value="Unassembled WGS sequence"/>
</dbReference>
<organism evidence="2 3">
    <name type="scientific">Neotoma lepida</name>
    <name type="common">Desert woodrat</name>
    <dbReference type="NCBI Taxonomy" id="56216"/>
    <lineage>
        <taxon>Eukaryota</taxon>
        <taxon>Metazoa</taxon>
        <taxon>Chordata</taxon>
        <taxon>Craniata</taxon>
        <taxon>Vertebrata</taxon>
        <taxon>Euteleostomi</taxon>
        <taxon>Mammalia</taxon>
        <taxon>Eutheria</taxon>
        <taxon>Euarchontoglires</taxon>
        <taxon>Glires</taxon>
        <taxon>Rodentia</taxon>
        <taxon>Myomorpha</taxon>
        <taxon>Muroidea</taxon>
        <taxon>Cricetidae</taxon>
        <taxon>Neotominae</taxon>
        <taxon>Neotoma</taxon>
    </lineage>
</organism>
<comment type="caution">
    <text evidence="2">The sequence shown here is derived from an EMBL/GenBank/DDBJ whole genome shotgun (WGS) entry which is preliminary data.</text>
</comment>
<evidence type="ECO:0000313" key="2">
    <source>
        <dbReference type="EMBL" id="OBS64698.1"/>
    </source>
</evidence>